<evidence type="ECO:0000313" key="3">
    <source>
        <dbReference type="Proteomes" id="UP000248014"/>
    </source>
</evidence>
<organism evidence="2 3">
    <name type="scientific">Blastomonas natatoria</name>
    <dbReference type="NCBI Taxonomy" id="34015"/>
    <lineage>
        <taxon>Bacteria</taxon>
        <taxon>Pseudomonadati</taxon>
        <taxon>Pseudomonadota</taxon>
        <taxon>Alphaproteobacteria</taxon>
        <taxon>Sphingomonadales</taxon>
        <taxon>Sphingomonadaceae</taxon>
        <taxon>Blastomonas</taxon>
    </lineage>
</organism>
<proteinExistence type="predicted"/>
<feature type="transmembrane region" description="Helical" evidence="1">
    <location>
        <begin position="59"/>
        <end position="80"/>
    </location>
</feature>
<keyword evidence="1" id="KW-0472">Membrane</keyword>
<dbReference type="InterPro" id="IPR057700">
    <property type="entry name" value="DUF7940"/>
</dbReference>
<sequence length="93" mass="10819">MFDRILSFARDHMVDDARDWWRWWSVRLLALALALQTLQLTSPDSLVAFWQAIPPSLRAFLPAWLNDLITVLLMFAALIARHWKQPPPPRAPS</sequence>
<keyword evidence="1" id="KW-1133">Transmembrane helix</keyword>
<accession>A0A2V3UWM6</accession>
<comment type="caution">
    <text evidence="2">The sequence shown here is derived from an EMBL/GenBank/DDBJ whole genome shotgun (WGS) entry which is preliminary data.</text>
</comment>
<evidence type="ECO:0000256" key="1">
    <source>
        <dbReference type="SAM" id="Phobius"/>
    </source>
</evidence>
<evidence type="ECO:0000313" key="2">
    <source>
        <dbReference type="EMBL" id="PXW73776.1"/>
    </source>
</evidence>
<gene>
    <name evidence="2" type="ORF">C7451_10962</name>
</gene>
<protein>
    <submittedName>
        <fullName evidence="2">Uncharacterized protein</fullName>
    </submittedName>
</protein>
<name>A0A2V3UWM6_9SPHN</name>
<reference evidence="2 3" key="1">
    <citation type="submission" date="2018-05" db="EMBL/GenBank/DDBJ databases">
        <title>Genomic Encyclopedia of Type Strains, Phase IV (KMG-IV): sequencing the most valuable type-strain genomes for metagenomic binning, comparative biology and taxonomic classification.</title>
        <authorList>
            <person name="Goeker M."/>
        </authorList>
    </citation>
    <scope>NUCLEOTIDE SEQUENCE [LARGE SCALE GENOMIC DNA]</scope>
    <source>
        <strain evidence="2 3">DSM 3183</strain>
    </source>
</reference>
<dbReference type="Proteomes" id="UP000248014">
    <property type="component" value="Unassembled WGS sequence"/>
</dbReference>
<dbReference type="RefSeq" id="WP_146215366.1">
    <property type="nucleotide sequence ID" value="NZ_QJJM01000009.1"/>
</dbReference>
<keyword evidence="3" id="KW-1185">Reference proteome</keyword>
<dbReference type="AlphaFoldDB" id="A0A2V3UWM6"/>
<keyword evidence="1" id="KW-0812">Transmembrane</keyword>
<dbReference type="Pfam" id="PF25612">
    <property type="entry name" value="DUF7940"/>
    <property type="match status" value="1"/>
</dbReference>
<dbReference type="OrthoDB" id="7569941at2"/>
<dbReference type="EMBL" id="QJJM01000009">
    <property type="protein sequence ID" value="PXW73776.1"/>
    <property type="molecule type" value="Genomic_DNA"/>
</dbReference>